<evidence type="ECO:0008006" key="4">
    <source>
        <dbReference type="Google" id="ProtNLM"/>
    </source>
</evidence>
<accession>A0A0R2NSF9</accession>
<dbReference type="InterPro" id="IPR023130">
    <property type="entry name" value="Ta0600-like_sf"/>
</dbReference>
<name>A0A0R2NSF9_9LACO</name>
<evidence type="ECO:0000313" key="3">
    <source>
        <dbReference type="Proteomes" id="UP000050920"/>
    </source>
</evidence>
<keyword evidence="1" id="KW-0079">Bacteriocin immunity</keyword>
<evidence type="ECO:0000256" key="1">
    <source>
        <dbReference type="ARBA" id="ARBA00023025"/>
    </source>
</evidence>
<dbReference type="AlphaFoldDB" id="A0A0R2NSF9"/>
<comment type="caution">
    <text evidence="2">The sequence shown here is derived from an EMBL/GenBank/DDBJ whole genome shotgun (WGS) entry which is preliminary data.</text>
</comment>
<dbReference type="RefSeq" id="WP_024624957.1">
    <property type="nucleotide sequence ID" value="NZ_AYGX02000046.1"/>
</dbReference>
<dbReference type="GO" id="GO:0030153">
    <property type="term" value="P:bacteriocin immunity"/>
    <property type="evidence" value="ECO:0007669"/>
    <property type="project" value="UniProtKB-KW"/>
</dbReference>
<keyword evidence="3" id="KW-1185">Reference proteome</keyword>
<evidence type="ECO:0000313" key="2">
    <source>
        <dbReference type="EMBL" id="KRO28332.1"/>
    </source>
</evidence>
<organism evidence="2 3">
    <name type="scientific">Lactiplantibacillus fabifermentans DSM 21115</name>
    <dbReference type="NCBI Taxonomy" id="1413187"/>
    <lineage>
        <taxon>Bacteria</taxon>
        <taxon>Bacillati</taxon>
        <taxon>Bacillota</taxon>
        <taxon>Bacilli</taxon>
        <taxon>Lactobacillales</taxon>
        <taxon>Lactobacillaceae</taxon>
        <taxon>Lactiplantibacillus</taxon>
    </lineage>
</organism>
<dbReference type="SUPFAM" id="SSF109797">
    <property type="entry name" value="Bacteriocin immunity protein-like"/>
    <property type="match status" value="1"/>
</dbReference>
<sequence>MRSEAKGIVRALYDDLSQAPVAGTADIMEVLGKVMQRLNDPDQSEVKIINRLAGYIAFTVFTNKIRFTKTQNLLVSQLMSAADNGLYQGNYGDKSWF</sequence>
<dbReference type="Proteomes" id="UP000050920">
    <property type="component" value="Unassembled WGS sequence"/>
</dbReference>
<dbReference type="Gene3D" id="1.20.1440.50">
    <property type="entry name" value="Ta0600-like"/>
    <property type="match status" value="1"/>
</dbReference>
<proteinExistence type="predicted"/>
<gene>
    <name evidence="2" type="ORF">DY78_GL002461</name>
</gene>
<dbReference type="EMBL" id="AYGX02000046">
    <property type="protein sequence ID" value="KRO28332.1"/>
    <property type="molecule type" value="Genomic_DNA"/>
</dbReference>
<protein>
    <recommendedName>
        <fullName evidence="4">Bacteriocin immunity protein</fullName>
    </recommendedName>
</protein>
<reference evidence="2 3" key="1">
    <citation type="journal article" date="2015" name="Genome Announc.">
        <title>Expanding the biotechnology potential of lactobacilli through comparative genomics of 213 strains and associated genera.</title>
        <authorList>
            <person name="Sun Z."/>
            <person name="Harris H.M."/>
            <person name="McCann A."/>
            <person name="Guo C."/>
            <person name="Argimon S."/>
            <person name="Zhang W."/>
            <person name="Yang X."/>
            <person name="Jeffery I.B."/>
            <person name="Cooney J.C."/>
            <person name="Kagawa T.F."/>
            <person name="Liu W."/>
            <person name="Song Y."/>
            <person name="Salvetti E."/>
            <person name="Wrobel A."/>
            <person name="Rasinkangas P."/>
            <person name="Parkhill J."/>
            <person name="Rea M.C."/>
            <person name="O'Sullivan O."/>
            <person name="Ritari J."/>
            <person name="Douillard F.P."/>
            <person name="Paul Ross R."/>
            <person name="Yang R."/>
            <person name="Briner A.E."/>
            <person name="Felis G.E."/>
            <person name="de Vos W.M."/>
            <person name="Barrangou R."/>
            <person name="Klaenhammer T.R."/>
            <person name="Caufield P.W."/>
            <person name="Cui Y."/>
            <person name="Zhang H."/>
            <person name="O'Toole P.W."/>
        </authorList>
    </citation>
    <scope>NUCLEOTIDE SEQUENCE [LARGE SCALE GENOMIC DNA]</scope>
    <source>
        <strain evidence="2 3">DSM 21115</strain>
    </source>
</reference>